<gene>
    <name evidence="2" type="ORF">GCM10018781_22210</name>
</gene>
<feature type="transmembrane region" description="Helical" evidence="1">
    <location>
        <begin position="222"/>
        <end position="239"/>
    </location>
</feature>
<dbReference type="RefSeq" id="WP_229927344.1">
    <property type="nucleotide sequence ID" value="NZ_BNBO01000008.1"/>
</dbReference>
<organism evidence="2 3">
    <name type="scientific">Kitasatospora indigofera</name>
    <dbReference type="NCBI Taxonomy" id="67307"/>
    <lineage>
        <taxon>Bacteria</taxon>
        <taxon>Bacillati</taxon>
        <taxon>Actinomycetota</taxon>
        <taxon>Actinomycetes</taxon>
        <taxon>Kitasatosporales</taxon>
        <taxon>Streptomycetaceae</taxon>
        <taxon>Kitasatospora</taxon>
    </lineage>
</organism>
<feature type="transmembrane region" description="Helical" evidence="1">
    <location>
        <begin position="92"/>
        <end position="110"/>
    </location>
</feature>
<reference evidence="2" key="2">
    <citation type="submission" date="2020-09" db="EMBL/GenBank/DDBJ databases">
        <authorList>
            <person name="Sun Q."/>
            <person name="Ohkuma M."/>
        </authorList>
    </citation>
    <scope>NUCLEOTIDE SEQUENCE</scope>
    <source>
        <strain evidence="2">JCM 4646</strain>
    </source>
</reference>
<keyword evidence="1" id="KW-0812">Transmembrane</keyword>
<protein>
    <recommendedName>
        <fullName evidence="4">Prepilin peptidase</fullName>
    </recommendedName>
</protein>
<dbReference type="EMBL" id="BNBO01000008">
    <property type="protein sequence ID" value="GHH67219.1"/>
    <property type="molecule type" value="Genomic_DNA"/>
</dbReference>
<feature type="transmembrane region" description="Helical" evidence="1">
    <location>
        <begin position="117"/>
        <end position="135"/>
    </location>
</feature>
<dbReference type="InterPro" id="IPR050882">
    <property type="entry name" value="Prepilin_peptidase/N-MTase"/>
</dbReference>
<comment type="caution">
    <text evidence="2">The sequence shown here is derived from an EMBL/GenBank/DDBJ whole genome shotgun (WGS) entry which is preliminary data.</text>
</comment>
<evidence type="ECO:0000313" key="2">
    <source>
        <dbReference type="EMBL" id="GHH67219.1"/>
    </source>
</evidence>
<keyword evidence="3" id="KW-1185">Reference proteome</keyword>
<dbReference type="Gene3D" id="1.20.120.1220">
    <property type="match status" value="1"/>
</dbReference>
<keyword evidence="1" id="KW-0472">Membrane</keyword>
<feature type="transmembrane region" description="Helical" evidence="1">
    <location>
        <begin position="176"/>
        <end position="202"/>
    </location>
</feature>
<evidence type="ECO:0000313" key="3">
    <source>
        <dbReference type="Proteomes" id="UP000617734"/>
    </source>
</evidence>
<proteinExistence type="predicted"/>
<sequence length="241" mass="24059">MTVIGLTLGAVAGLAAAPLLRGVVVRYAVPTAEEPLRSACPACRRPVGALPPTGRCRGCGGRLGPGAGQVELAAAGAAALALSAAAPAEGLLLLWAVLCGVPLGFVDGMVRRLPDRVTGCLGAGVALLLVPAVLAAGHPGVLLRCLLVALAAGALFELPAWFGLIGLGDAKLALGLGALLGLHGWGSAFVALFLASALGALWGTGRAGVELVRRRPVRGLEIPYGPFMLLGTLGAVLLARR</sequence>
<dbReference type="Proteomes" id="UP000617734">
    <property type="component" value="Unassembled WGS sequence"/>
</dbReference>
<dbReference type="AlphaFoldDB" id="A0A919KPA6"/>
<reference evidence="2" key="1">
    <citation type="journal article" date="2014" name="Int. J. Syst. Evol. Microbiol.">
        <title>Complete genome sequence of Corynebacterium casei LMG S-19264T (=DSM 44701T), isolated from a smear-ripened cheese.</title>
        <authorList>
            <consortium name="US DOE Joint Genome Institute (JGI-PGF)"/>
            <person name="Walter F."/>
            <person name="Albersmeier A."/>
            <person name="Kalinowski J."/>
            <person name="Ruckert C."/>
        </authorList>
    </citation>
    <scope>NUCLEOTIDE SEQUENCE</scope>
    <source>
        <strain evidence="2">JCM 4646</strain>
    </source>
</reference>
<accession>A0A919KPA6</accession>
<keyword evidence="1" id="KW-1133">Transmembrane helix</keyword>
<feature type="transmembrane region" description="Helical" evidence="1">
    <location>
        <begin position="141"/>
        <end position="164"/>
    </location>
</feature>
<name>A0A919KPA6_9ACTN</name>
<dbReference type="GO" id="GO:0004190">
    <property type="term" value="F:aspartic-type endopeptidase activity"/>
    <property type="evidence" value="ECO:0007669"/>
    <property type="project" value="TreeGrafter"/>
</dbReference>
<dbReference type="GeneID" id="95352689"/>
<dbReference type="PANTHER" id="PTHR30487">
    <property type="entry name" value="TYPE 4 PREPILIN-LIKE PROTEINS LEADER PEPTIDE-PROCESSING ENZYME"/>
    <property type="match status" value="1"/>
</dbReference>
<dbReference type="GO" id="GO:0006465">
    <property type="term" value="P:signal peptide processing"/>
    <property type="evidence" value="ECO:0007669"/>
    <property type="project" value="TreeGrafter"/>
</dbReference>
<dbReference type="PANTHER" id="PTHR30487:SF0">
    <property type="entry name" value="PREPILIN LEADER PEPTIDASE_N-METHYLTRANSFERASE-RELATED"/>
    <property type="match status" value="1"/>
</dbReference>
<dbReference type="GO" id="GO:0005886">
    <property type="term" value="C:plasma membrane"/>
    <property type="evidence" value="ECO:0007669"/>
    <property type="project" value="TreeGrafter"/>
</dbReference>
<evidence type="ECO:0008006" key="4">
    <source>
        <dbReference type="Google" id="ProtNLM"/>
    </source>
</evidence>
<evidence type="ECO:0000256" key="1">
    <source>
        <dbReference type="SAM" id="Phobius"/>
    </source>
</evidence>